<feature type="transmembrane region" description="Helical" evidence="2">
    <location>
        <begin position="60"/>
        <end position="84"/>
    </location>
</feature>
<dbReference type="PANTHER" id="PTHR35895:SF1">
    <property type="entry name" value="LIPID-BINDING SERUM GLYCOPROTEIN C-TERMINAL DOMAIN-CONTAINING PROTEIN"/>
    <property type="match status" value="1"/>
</dbReference>
<organism evidence="3 4">
    <name type="scientific">Mucor circinelloides f. circinelloides (strain 1006PhL)</name>
    <name type="common">Mucormycosis agent</name>
    <name type="synonym">Calyptromyces circinelloides</name>
    <dbReference type="NCBI Taxonomy" id="1220926"/>
    <lineage>
        <taxon>Eukaryota</taxon>
        <taxon>Fungi</taxon>
        <taxon>Fungi incertae sedis</taxon>
        <taxon>Mucoromycota</taxon>
        <taxon>Mucoromycotina</taxon>
        <taxon>Mucoromycetes</taxon>
        <taxon>Mucorales</taxon>
        <taxon>Mucorineae</taxon>
        <taxon>Mucoraceae</taxon>
        <taxon>Mucor</taxon>
    </lineage>
</organism>
<dbReference type="OrthoDB" id="10039566at2759"/>
<name>S2KE46_MUCC1</name>
<dbReference type="GO" id="GO:0000329">
    <property type="term" value="C:fungal-type vacuole membrane"/>
    <property type="evidence" value="ECO:0007669"/>
    <property type="project" value="InterPro"/>
</dbReference>
<evidence type="ECO:0000313" key="3">
    <source>
        <dbReference type="EMBL" id="EPB90640.1"/>
    </source>
</evidence>
<dbReference type="Pfam" id="PF12505">
    <property type="entry name" value="DUF3712"/>
    <property type="match status" value="4"/>
</dbReference>
<dbReference type="STRING" id="1220926.S2KE46"/>
<keyword evidence="2" id="KW-1133">Transmembrane helix</keyword>
<dbReference type="EMBL" id="KE123918">
    <property type="protein sequence ID" value="EPB90640.1"/>
    <property type="molecule type" value="Genomic_DNA"/>
</dbReference>
<evidence type="ECO:0000256" key="1">
    <source>
        <dbReference type="SAM" id="MobiDB-lite"/>
    </source>
</evidence>
<evidence type="ECO:0000313" key="4">
    <source>
        <dbReference type="Proteomes" id="UP000014254"/>
    </source>
</evidence>
<evidence type="ECO:0000256" key="2">
    <source>
        <dbReference type="SAM" id="Phobius"/>
    </source>
</evidence>
<dbReference type="InterPro" id="IPR022185">
    <property type="entry name" value="DUF3712"/>
</dbReference>
<feature type="region of interest" description="Disordered" evidence="1">
    <location>
        <begin position="1601"/>
        <end position="1657"/>
    </location>
</feature>
<proteinExistence type="predicted"/>
<keyword evidence="4" id="KW-1185">Reference proteome</keyword>
<dbReference type="Proteomes" id="UP000014254">
    <property type="component" value="Unassembled WGS sequence"/>
</dbReference>
<keyword evidence="2" id="KW-0472">Membrane</keyword>
<sequence>MAGSIHQTYEHQAVVSDGGNYYHTANDETNLRNDDNDLMEEYSEKAAPPPKQKFYKKKKYWIICSITTVIVVVVAVVLALYVIFPKIAQSLMNKSKIDVTAAGITFTKPDALANQVYAKRDGDDMNSTFYMNMESALSDTGPFHASIKFHNPVQIFYNESYLGDIFLYNETSIGGGHGTLNAITPFLIRDQAAFAAFAKTMLAVESFKWTLKGKLDITALSRTATVDLNKEIVLNGMNGFPNVKINSFQLPGDDPNGGILVELGTVLESPSPIGVQLGTIKLAIGYDGVPLGMVSAQNVNLAKGENNILLKGTLSPHNDTVSLQKIGVLFSNYVAGQLSNTTAVGVSCAPDGVNPISWLSEGFSTVNLNVGLTAGAPLKIINGVSMGYLDLKFDPAAPYSPIANAPAVTANFQLPFGFSLNISEVSQNITLAINTTGAQTESFAVMQTPFAPAVSNQQNGTIIFPLSNTAIAGIPGKESFYNQYTYALTANDNYTFMVSGIATTKTNTPIGPIVLTGINFTVPTTLKGLQFLNSTATVINSLDVTGGTEAGLALAINVTMDNPSDFGISTGDVSFNMGASGTNLGLVTLNNLTLNRGQNTVAAAASFDPKSSDVGQNLLSTFVMGANNAVDISGYANSTSIASLAQALSVVSLSSTLPGLTTALIQGSSMSVLDDTLQTSMVGVKVTIANPFSAGLSISKVIAAATFVGMPVGNIDQDISSNPFVIGGKATATSQDLSMSMNLEPAAVALLLRTLAVQAGMDTRALDGLLALGGFNIEGQEDVGTDSSLFKGFDVSKFTLDAMKALKVDLSLSSTITIGQYVNDLAFSQANVAVAADNSVTKLIPIVGQPIVQQVVDGSVLGFETIVMSNVGENSFTVQMKGSITNSGPMDATISFPTPLTIYWQGKTLGTVTMANIEAKADVGASFDVQGSFSVNNGNDMAEFSAYLINNESFEWEIVSKDVSVTALGFTFVGVSLDKFVTLKGSNGFKNAVTVKSFDLPANDPAGGITLTADTVINNPSQVGFNLGGAAFETYFNGVDLGPLATDGAAFFAPLSSSSMKMKGRLVPQDTKEGIVAITTVFGHYLAGMSSDFTIKGVSGSGSSGPVSWFTSAFKTINIENVVLPGPATVPELIPSIEMKDLKLDFTKDQWAPPTSSSRVEAQLKNPFGFPLSVAQLDMKVEATYQGASVATLDIPTSPASTSNTGLITTGFNDIPFKVVNHELFAGFNSLLTLTPSVTFGLKGSSNAIANTAVGTLSLPGVTFDVDTHLAGFNSFGNVATIKSLKVTGATLKYIIVDLVVTLNNPSNITISIGDVNFDVYMNEYNAIVGKAYMLGTTIKPGAQDYNSVMHLAEGATSIEAVGKMLYYYLTGAAVPLTIRGSATSTPIVPLQAGLSKLQLATSINGVTTGLIEKMNVVVDINDLAAGLPAKATITIRNPLDTKFALKSITASCTSYLTCNYAGKYQYTNFEIGTVNYAFPSPFEVGPGESKETGEIPVNIDISKLDAVMADLGAMKGTYNISQTASAIVGDQFETDHMVYSQMNVPYTISITGFPEQYDPVWASICDSPPSGGNIPDTLALVLNNSTSSAIPSATSTATSVAVSSSSSEAPVTTTVAATETTTEAPKPTATETTQTSTEAPAQPSSTTEAAAATPTE</sequence>
<dbReference type="OMA" id="TYEHQAV"/>
<accession>S2KE46</accession>
<dbReference type="PANTHER" id="PTHR35895">
    <property type="entry name" value="CHROMOSOME 16, WHOLE GENOME SHOTGUN SEQUENCE"/>
    <property type="match status" value="1"/>
</dbReference>
<keyword evidence="2" id="KW-0812">Transmembrane</keyword>
<gene>
    <name evidence="3" type="ORF">HMPREF1544_02550</name>
</gene>
<dbReference type="InterPro" id="IPR046368">
    <property type="entry name" value="Tag1"/>
</dbReference>
<dbReference type="eggNOG" id="ENOG502RP6J">
    <property type="taxonomic scope" value="Eukaryota"/>
</dbReference>
<dbReference type="InParanoid" id="S2KE46"/>
<dbReference type="VEuPathDB" id="FungiDB:HMPREF1544_02550"/>
<dbReference type="Gene3D" id="2.60.40.1820">
    <property type="match status" value="1"/>
</dbReference>
<protein>
    <submittedName>
        <fullName evidence="3">Uncharacterized protein</fullName>
    </submittedName>
</protein>
<reference evidence="4" key="1">
    <citation type="submission" date="2013-05" db="EMBL/GenBank/DDBJ databases">
        <title>The Genome sequence of Mucor circinelloides f. circinelloides 1006PhL.</title>
        <authorList>
            <consortium name="The Broad Institute Genomics Platform"/>
            <person name="Cuomo C."/>
            <person name="Earl A."/>
            <person name="Findley K."/>
            <person name="Lee S.C."/>
            <person name="Walker B."/>
            <person name="Young S."/>
            <person name="Zeng Q."/>
            <person name="Gargeya S."/>
            <person name="Fitzgerald M."/>
            <person name="Haas B."/>
            <person name="Abouelleil A."/>
            <person name="Allen A.W."/>
            <person name="Alvarado L."/>
            <person name="Arachchi H.M."/>
            <person name="Berlin A.M."/>
            <person name="Chapman S.B."/>
            <person name="Gainer-Dewar J."/>
            <person name="Goldberg J."/>
            <person name="Griggs A."/>
            <person name="Gujja S."/>
            <person name="Hansen M."/>
            <person name="Howarth C."/>
            <person name="Imamovic A."/>
            <person name="Ireland A."/>
            <person name="Larimer J."/>
            <person name="McCowan C."/>
            <person name="Murphy C."/>
            <person name="Pearson M."/>
            <person name="Poon T.W."/>
            <person name="Priest M."/>
            <person name="Roberts A."/>
            <person name="Saif S."/>
            <person name="Shea T."/>
            <person name="Sisk P."/>
            <person name="Sykes S."/>
            <person name="Wortman J."/>
            <person name="Nusbaum C."/>
            <person name="Birren B."/>
        </authorList>
    </citation>
    <scope>NUCLEOTIDE SEQUENCE [LARGE SCALE GENOMIC DNA]</scope>
    <source>
        <strain evidence="4">1006PhL</strain>
    </source>
</reference>